<dbReference type="OrthoDB" id="9771829at2"/>
<name>Q1K1I0_DESA6</name>
<dbReference type="EMBL" id="AAEW02000005">
    <property type="protein sequence ID" value="EAT16408.1"/>
    <property type="molecule type" value="Genomic_DNA"/>
</dbReference>
<protein>
    <recommendedName>
        <fullName evidence="2">Doubled CXXCH motif domain-containing protein</fullName>
    </recommendedName>
</protein>
<accession>Q1K1I0</accession>
<feature type="chain" id="PRO_5004192371" description="Doubled CXXCH motif domain-containing protein" evidence="1">
    <location>
        <begin position="24"/>
        <end position="361"/>
    </location>
</feature>
<dbReference type="AlphaFoldDB" id="Q1K1I0"/>
<dbReference type="PROSITE" id="PS51257">
    <property type="entry name" value="PROKAR_LIPOPROTEIN"/>
    <property type="match status" value="1"/>
</dbReference>
<comment type="caution">
    <text evidence="3">The sequence shown here is derived from an EMBL/GenBank/DDBJ whole genome shotgun (WGS) entry which is preliminary data.</text>
</comment>
<evidence type="ECO:0000313" key="3">
    <source>
        <dbReference type="EMBL" id="EAT16408.1"/>
    </source>
</evidence>
<evidence type="ECO:0000256" key="1">
    <source>
        <dbReference type="SAM" id="SignalP"/>
    </source>
</evidence>
<dbReference type="SUPFAM" id="SSF48695">
    <property type="entry name" value="Multiheme cytochromes"/>
    <property type="match status" value="1"/>
</dbReference>
<reference evidence="3" key="2">
    <citation type="submission" date="2006-05" db="EMBL/GenBank/DDBJ databases">
        <title>Sequencing of the draft genome and assembly of Desulfuromonas acetoxidans DSM 684.</title>
        <authorList>
            <consortium name="US DOE Joint Genome Institute (JGI-PGF)"/>
            <person name="Copeland A."/>
            <person name="Lucas S."/>
            <person name="Lapidus A."/>
            <person name="Barry K."/>
            <person name="Detter J.C."/>
            <person name="Glavina del Rio T."/>
            <person name="Hammon N."/>
            <person name="Israni S."/>
            <person name="Dalin E."/>
            <person name="Tice H."/>
            <person name="Bruce D."/>
            <person name="Pitluck S."/>
            <person name="Richardson P."/>
        </authorList>
    </citation>
    <scope>NUCLEOTIDE SEQUENCE [LARGE SCALE GENOMIC DNA]</scope>
    <source>
        <strain evidence="3">DSM 684</strain>
    </source>
</reference>
<dbReference type="InterPro" id="IPR036280">
    <property type="entry name" value="Multihaem_cyt_sf"/>
</dbReference>
<proteinExistence type="predicted"/>
<sequence length="361" mass="36525">MKTSRLGLLLIVTLVLWSSSALASVSGSCANCHTMHATDGAGNTLAGGAKGSLTIGGCVGCHTGNNEDADGASAGAGGVPYVMDTAEPTYGPEYSGGTLVANVQTLAGGSFWWVGKSAGNDATTGHNVTTDGLCDFDMDAPGRRDGDQTAFSSGAPLTCAGTMGCHGDRSVAGDYASISGAHHGSSSTTVDDSFRFLDGIAGTEAPDWEYAAAIDNHNSYKAQARSEASTMSDGGDTISSLCGQCHGDFHSGTDTVSDGSAWLRHPTDIVLPAGEYASYASIPDESGIYNIIAPVGVATPIASTADVTLANSVVTCISCHRAHGSPYADLLRWDYANISAGSPIGGVDNNGCFACHTSKDG</sequence>
<dbReference type="Proteomes" id="UP000005695">
    <property type="component" value="Unassembled WGS sequence"/>
</dbReference>
<feature type="signal peptide" evidence="1">
    <location>
        <begin position="1"/>
        <end position="23"/>
    </location>
</feature>
<gene>
    <name evidence="3" type="ORF">Dace_1872</name>
</gene>
<dbReference type="RefSeq" id="WP_005999047.1">
    <property type="nucleotide sequence ID" value="NZ_AAEW02000005.1"/>
</dbReference>
<dbReference type="InterPro" id="IPR010177">
    <property type="entry name" value="Paired_CXXCH_1"/>
</dbReference>
<feature type="domain" description="Doubled CXXCH motif" evidence="2">
    <location>
        <begin position="315"/>
        <end position="360"/>
    </location>
</feature>
<keyword evidence="4" id="KW-1185">Reference proteome</keyword>
<reference evidence="3" key="1">
    <citation type="submission" date="2006-05" db="EMBL/GenBank/DDBJ databases">
        <title>Annotation of the draft genome assembly of Desulfuromonas acetoxidans DSM 684.</title>
        <authorList>
            <consortium name="US DOE Joint Genome Institute (JGI-ORNL)"/>
            <person name="Larimer F."/>
            <person name="Land M."/>
            <person name="Hauser L."/>
        </authorList>
    </citation>
    <scope>NUCLEOTIDE SEQUENCE [LARGE SCALE GENOMIC DNA]</scope>
    <source>
        <strain evidence="3">DSM 684</strain>
    </source>
</reference>
<keyword evidence="1" id="KW-0732">Signal</keyword>
<evidence type="ECO:0000313" key="4">
    <source>
        <dbReference type="Proteomes" id="UP000005695"/>
    </source>
</evidence>
<dbReference type="Pfam" id="PF09699">
    <property type="entry name" value="Paired_CXXCH_1"/>
    <property type="match status" value="1"/>
</dbReference>
<organism evidence="3 4">
    <name type="scientific">Desulfuromonas acetoxidans (strain DSM 684 / 11070)</name>
    <dbReference type="NCBI Taxonomy" id="281689"/>
    <lineage>
        <taxon>Bacteria</taxon>
        <taxon>Pseudomonadati</taxon>
        <taxon>Thermodesulfobacteriota</taxon>
        <taxon>Desulfuromonadia</taxon>
        <taxon>Desulfuromonadales</taxon>
        <taxon>Desulfuromonadaceae</taxon>
        <taxon>Desulfuromonas</taxon>
    </lineage>
</organism>
<evidence type="ECO:0000259" key="2">
    <source>
        <dbReference type="Pfam" id="PF09699"/>
    </source>
</evidence>